<dbReference type="AlphaFoldDB" id="A0AAD6XE41"/>
<dbReference type="EMBL" id="JARJCN010000130">
    <property type="protein sequence ID" value="KAJ7070399.1"/>
    <property type="molecule type" value="Genomic_DNA"/>
</dbReference>
<evidence type="ECO:0000313" key="2">
    <source>
        <dbReference type="Proteomes" id="UP001222325"/>
    </source>
</evidence>
<accession>A0AAD6XE41</accession>
<reference evidence="1" key="1">
    <citation type="submission" date="2023-03" db="EMBL/GenBank/DDBJ databases">
        <title>Massive genome expansion in bonnet fungi (Mycena s.s.) driven by repeated elements and novel gene families across ecological guilds.</title>
        <authorList>
            <consortium name="Lawrence Berkeley National Laboratory"/>
            <person name="Harder C.B."/>
            <person name="Miyauchi S."/>
            <person name="Viragh M."/>
            <person name="Kuo A."/>
            <person name="Thoen E."/>
            <person name="Andreopoulos B."/>
            <person name="Lu D."/>
            <person name="Skrede I."/>
            <person name="Drula E."/>
            <person name="Henrissat B."/>
            <person name="Morin E."/>
            <person name="Kohler A."/>
            <person name="Barry K."/>
            <person name="LaButti K."/>
            <person name="Morin E."/>
            <person name="Salamov A."/>
            <person name="Lipzen A."/>
            <person name="Mereny Z."/>
            <person name="Hegedus B."/>
            <person name="Baldrian P."/>
            <person name="Stursova M."/>
            <person name="Weitz H."/>
            <person name="Taylor A."/>
            <person name="Grigoriev I.V."/>
            <person name="Nagy L.G."/>
            <person name="Martin F."/>
            <person name="Kauserud H."/>
        </authorList>
    </citation>
    <scope>NUCLEOTIDE SEQUENCE</scope>
    <source>
        <strain evidence="1">CBHHK173m</strain>
    </source>
</reference>
<gene>
    <name evidence="1" type="ORF">B0H15DRAFT_793482</name>
</gene>
<dbReference type="Proteomes" id="UP001222325">
    <property type="component" value="Unassembled WGS sequence"/>
</dbReference>
<organism evidence="1 2">
    <name type="scientific">Mycena belliarum</name>
    <dbReference type="NCBI Taxonomy" id="1033014"/>
    <lineage>
        <taxon>Eukaryota</taxon>
        <taxon>Fungi</taxon>
        <taxon>Dikarya</taxon>
        <taxon>Basidiomycota</taxon>
        <taxon>Agaricomycotina</taxon>
        <taxon>Agaricomycetes</taxon>
        <taxon>Agaricomycetidae</taxon>
        <taxon>Agaricales</taxon>
        <taxon>Marasmiineae</taxon>
        <taxon>Mycenaceae</taxon>
        <taxon>Mycena</taxon>
    </lineage>
</organism>
<name>A0AAD6XE41_9AGAR</name>
<sequence>MKETVMNGMPRDILWLFAVPVGRVTRSARRPPPPVLRRVPLGHWAGDRVLIVDEYTPSAGKMFPAALLAAYPKADPKEDALRFALANLTHVAPPVHKRAADATDADADALFPTDRVWVVRNLTKRWFARADVLVKAKYLRGPAVRAGRGLGDLIFADIGGAMCAVVMGGSAGQRIDVQPLETVENAEEGAEWTDCSKEARLCLHRFDQDYAW</sequence>
<comment type="caution">
    <text evidence="1">The sequence shown here is derived from an EMBL/GenBank/DDBJ whole genome shotgun (WGS) entry which is preliminary data.</text>
</comment>
<protein>
    <submittedName>
        <fullName evidence="1">Uncharacterized protein</fullName>
    </submittedName>
</protein>
<evidence type="ECO:0000313" key="1">
    <source>
        <dbReference type="EMBL" id="KAJ7070399.1"/>
    </source>
</evidence>
<keyword evidence="2" id="KW-1185">Reference proteome</keyword>
<proteinExistence type="predicted"/>